<dbReference type="AlphaFoldDB" id="A0A1H7AA41"/>
<dbReference type="EMBL" id="FNXY01000010">
    <property type="protein sequence ID" value="SEJ61786.1"/>
    <property type="molecule type" value="Genomic_DNA"/>
</dbReference>
<dbReference type="Proteomes" id="UP000199532">
    <property type="component" value="Unassembled WGS sequence"/>
</dbReference>
<gene>
    <name evidence="2" type="ORF">SAMN04487995_5509</name>
</gene>
<evidence type="ECO:0000313" key="3">
    <source>
        <dbReference type="Proteomes" id="UP000199532"/>
    </source>
</evidence>
<feature type="transmembrane region" description="Helical" evidence="1">
    <location>
        <begin position="12"/>
        <end position="29"/>
    </location>
</feature>
<name>A0A1H7AA41_9BACT</name>
<keyword evidence="1" id="KW-1133">Transmembrane helix</keyword>
<keyword evidence="3" id="KW-1185">Reference proteome</keyword>
<accession>A0A1H7AA41</accession>
<reference evidence="2 3" key="1">
    <citation type="submission" date="2016-10" db="EMBL/GenBank/DDBJ databases">
        <authorList>
            <person name="de Groot N.N."/>
        </authorList>
    </citation>
    <scope>NUCLEOTIDE SEQUENCE [LARGE SCALE GENOMIC DNA]</scope>
    <source>
        <strain evidence="2 3">DSM 19938</strain>
    </source>
</reference>
<sequence>MWSIPKIPDYYLFLIWLLHSGIILFLSYINPNHYTTIDSH</sequence>
<keyword evidence="1" id="KW-0472">Membrane</keyword>
<evidence type="ECO:0000313" key="2">
    <source>
        <dbReference type="EMBL" id="SEJ61786.1"/>
    </source>
</evidence>
<dbReference type="STRING" id="408657.SAMN04487995_5509"/>
<protein>
    <submittedName>
        <fullName evidence="2">Uncharacterized protein</fullName>
    </submittedName>
</protein>
<proteinExistence type="predicted"/>
<evidence type="ECO:0000256" key="1">
    <source>
        <dbReference type="SAM" id="Phobius"/>
    </source>
</evidence>
<keyword evidence="1" id="KW-0812">Transmembrane</keyword>
<organism evidence="2 3">
    <name type="scientific">Dyadobacter koreensis</name>
    <dbReference type="NCBI Taxonomy" id="408657"/>
    <lineage>
        <taxon>Bacteria</taxon>
        <taxon>Pseudomonadati</taxon>
        <taxon>Bacteroidota</taxon>
        <taxon>Cytophagia</taxon>
        <taxon>Cytophagales</taxon>
        <taxon>Spirosomataceae</taxon>
        <taxon>Dyadobacter</taxon>
    </lineage>
</organism>